<evidence type="ECO:0000256" key="1">
    <source>
        <dbReference type="SAM" id="Phobius"/>
    </source>
</evidence>
<dbReference type="EMBL" id="FOCW01000001">
    <property type="protein sequence ID" value="SEN17919.1"/>
    <property type="molecule type" value="Genomic_DNA"/>
</dbReference>
<protein>
    <submittedName>
        <fullName evidence="2">Uncharacterized protein</fullName>
    </submittedName>
</protein>
<evidence type="ECO:0000313" key="2">
    <source>
        <dbReference type="EMBL" id="SEN17919.1"/>
    </source>
</evidence>
<feature type="transmembrane region" description="Helical" evidence="1">
    <location>
        <begin position="36"/>
        <end position="56"/>
    </location>
</feature>
<gene>
    <name evidence="2" type="ORF">SAMN02745977_00661</name>
</gene>
<dbReference type="Proteomes" id="UP000199531">
    <property type="component" value="Unassembled WGS sequence"/>
</dbReference>
<organism evidence="2 3">
    <name type="scientific">Brachymonas denitrificans DSM 15123</name>
    <dbReference type="NCBI Taxonomy" id="1121117"/>
    <lineage>
        <taxon>Bacteria</taxon>
        <taxon>Pseudomonadati</taxon>
        <taxon>Pseudomonadota</taxon>
        <taxon>Betaproteobacteria</taxon>
        <taxon>Burkholderiales</taxon>
        <taxon>Comamonadaceae</taxon>
        <taxon>Brachymonas</taxon>
    </lineage>
</organism>
<reference evidence="2 3" key="1">
    <citation type="submission" date="2016-10" db="EMBL/GenBank/DDBJ databases">
        <authorList>
            <person name="de Groot N.N."/>
        </authorList>
    </citation>
    <scope>NUCLEOTIDE SEQUENCE [LARGE SCALE GENOMIC DNA]</scope>
    <source>
        <strain evidence="2 3">DSM 15123</strain>
    </source>
</reference>
<evidence type="ECO:0000313" key="3">
    <source>
        <dbReference type="Proteomes" id="UP000199531"/>
    </source>
</evidence>
<dbReference type="AlphaFoldDB" id="A0A1H8EEG0"/>
<dbReference type="RefSeq" id="WP_091815430.1">
    <property type="nucleotide sequence ID" value="NZ_FOCW01000001.1"/>
</dbReference>
<feature type="transmembrane region" description="Helical" evidence="1">
    <location>
        <begin position="12"/>
        <end position="30"/>
    </location>
</feature>
<dbReference type="STRING" id="1121117.SAMN02745977_00661"/>
<sequence length="65" mass="7188">MKPSPNPSKTAFWIGNALLAVALLMLFYMNPLAERFGMLAFVGWAIVAALGVYLVVKDRHEEPPL</sequence>
<proteinExistence type="predicted"/>
<keyword evidence="1" id="KW-1133">Transmembrane helix</keyword>
<keyword evidence="1" id="KW-0812">Transmembrane</keyword>
<accession>A0A1H8EEG0</accession>
<keyword evidence="1" id="KW-0472">Membrane</keyword>
<dbReference type="OrthoDB" id="5785330at2"/>
<keyword evidence="3" id="KW-1185">Reference proteome</keyword>
<name>A0A1H8EEG0_9BURK</name>